<proteinExistence type="predicted"/>
<dbReference type="Pfam" id="PF12874">
    <property type="entry name" value="zf-met"/>
    <property type="match status" value="1"/>
</dbReference>
<feature type="compositionally biased region" description="Acidic residues" evidence="11">
    <location>
        <begin position="443"/>
        <end position="462"/>
    </location>
</feature>
<dbReference type="SMART" id="SM00451">
    <property type="entry name" value="ZnF_U1"/>
    <property type="match status" value="2"/>
</dbReference>
<evidence type="ECO:0000256" key="8">
    <source>
        <dbReference type="ARBA" id="ARBA00023155"/>
    </source>
</evidence>
<evidence type="ECO:0000256" key="5">
    <source>
        <dbReference type="ARBA" id="ARBA00022833"/>
    </source>
</evidence>
<feature type="compositionally biased region" description="Polar residues" evidence="11">
    <location>
        <begin position="1"/>
        <end position="12"/>
    </location>
</feature>
<keyword evidence="9" id="KW-0804">Transcription</keyword>
<dbReference type="PANTHER" id="PTHR45891:SF2">
    <property type="entry name" value="ZINC FINGER HOMEOBOX PROTEIN 4"/>
    <property type="match status" value="1"/>
</dbReference>
<dbReference type="SMART" id="SM00355">
    <property type="entry name" value="ZnF_C2H2"/>
    <property type="match status" value="8"/>
</dbReference>
<evidence type="ECO:0000256" key="10">
    <source>
        <dbReference type="ARBA" id="ARBA00023242"/>
    </source>
</evidence>
<evidence type="ECO:0000256" key="6">
    <source>
        <dbReference type="ARBA" id="ARBA00023015"/>
    </source>
</evidence>
<dbReference type="AlphaFoldDB" id="A0AAD7WRT4"/>
<dbReference type="Gene3D" id="3.30.160.60">
    <property type="entry name" value="Classic Zinc Finger"/>
    <property type="match status" value="1"/>
</dbReference>
<comment type="caution">
    <text evidence="13">The sequence shown here is derived from an EMBL/GenBank/DDBJ whole genome shotgun (WGS) entry which is preliminary data.</text>
</comment>
<comment type="subcellular location">
    <subcellularLocation>
        <location evidence="1">Nucleus</location>
    </subcellularLocation>
</comment>
<keyword evidence="3" id="KW-0677">Repeat</keyword>
<dbReference type="SUPFAM" id="SSF57667">
    <property type="entry name" value="beta-beta-alpha zinc fingers"/>
    <property type="match status" value="1"/>
</dbReference>
<dbReference type="GO" id="GO:0000981">
    <property type="term" value="F:DNA-binding transcription factor activity, RNA polymerase II-specific"/>
    <property type="evidence" value="ECO:0007669"/>
    <property type="project" value="TreeGrafter"/>
</dbReference>
<feature type="region of interest" description="Disordered" evidence="11">
    <location>
        <begin position="1"/>
        <end position="53"/>
    </location>
</feature>
<keyword evidence="8" id="KW-0371">Homeobox</keyword>
<evidence type="ECO:0000256" key="2">
    <source>
        <dbReference type="ARBA" id="ARBA00022723"/>
    </source>
</evidence>
<dbReference type="InterPro" id="IPR036236">
    <property type="entry name" value="Znf_C2H2_sf"/>
</dbReference>
<dbReference type="Proteomes" id="UP001221898">
    <property type="component" value="Unassembled WGS sequence"/>
</dbReference>
<dbReference type="InterPro" id="IPR013087">
    <property type="entry name" value="Znf_C2H2_type"/>
</dbReference>
<evidence type="ECO:0000313" key="14">
    <source>
        <dbReference type="Proteomes" id="UP001221898"/>
    </source>
</evidence>
<name>A0AAD7WRT4_9TELE</name>
<dbReference type="GO" id="GO:0005634">
    <property type="term" value="C:nucleus"/>
    <property type="evidence" value="ECO:0007669"/>
    <property type="project" value="UniProtKB-SubCell"/>
</dbReference>
<evidence type="ECO:0000313" key="13">
    <source>
        <dbReference type="EMBL" id="KAJ8406902.1"/>
    </source>
</evidence>
<dbReference type="EMBL" id="JAINUG010000041">
    <property type="protein sequence ID" value="KAJ8406902.1"/>
    <property type="molecule type" value="Genomic_DNA"/>
</dbReference>
<keyword evidence="14" id="KW-1185">Reference proteome</keyword>
<dbReference type="GO" id="GO:0008270">
    <property type="term" value="F:zinc ion binding"/>
    <property type="evidence" value="ECO:0007669"/>
    <property type="project" value="UniProtKB-KW"/>
</dbReference>
<dbReference type="PANTHER" id="PTHR45891">
    <property type="entry name" value="ZINC FINGER HOMEOBOX PROTEIN"/>
    <property type="match status" value="1"/>
</dbReference>
<dbReference type="PROSITE" id="PS00028">
    <property type="entry name" value="ZINC_FINGER_C2H2_1"/>
    <property type="match status" value="1"/>
</dbReference>
<feature type="compositionally biased region" description="Polar residues" evidence="11">
    <location>
        <begin position="575"/>
        <end position="588"/>
    </location>
</feature>
<evidence type="ECO:0000256" key="4">
    <source>
        <dbReference type="ARBA" id="ARBA00022771"/>
    </source>
</evidence>
<evidence type="ECO:0000256" key="3">
    <source>
        <dbReference type="ARBA" id="ARBA00022737"/>
    </source>
</evidence>
<feature type="domain" description="C2H2-type" evidence="12">
    <location>
        <begin position="621"/>
        <end position="642"/>
    </location>
</feature>
<protein>
    <recommendedName>
        <fullName evidence="12">C2H2-type domain-containing protein</fullName>
    </recommendedName>
</protein>
<evidence type="ECO:0000256" key="1">
    <source>
        <dbReference type="ARBA" id="ARBA00004123"/>
    </source>
</evidence>
<evidence type="ECO:0000259" key="12">
    <source>
        <dbReference type="PROSITE" id="PS00028"/>
    </source>
</evidence>
<dbReference type="InterPro" id="IPR003604">
    <property type="entry name" value="Matrin/U1-like-C_Znf_C2H2"/>
</dbReference>
<gene>
    <name evidence="13" type="ORF">AAFF_G00291780</name>
</gene>
<evidence type="ECO:0000256" key="7">
    <source>
        <dbReference type="ARBA" id="ARBA00023125"/>
    </source>
</evidence>
<keyword evidence="2" id="KW-0479">Metal-binding</keyword>
<sequence>METGDSSSSPRQDNGRNVPKPHETLHPGDGAVERATEGGPKCEDDPTNSGVRMDLSRKEIAARPSAMNAPATGGSSVDGIPCKECGVSFTSLQAYMEHRCPNARRALPRDGIESEVSDLEDSDVETLEGEIVYQPNGSAFIIEDSGESTRNSPGAHALFSSAGLPNRQTSVPLFPQVISTFHIASSLGRQLAVDQTSPNTSSLAGIGPVLHSFRVYDLRHKGDEDCPTGDGGSKNSRVSKDALNGLDLSRFDGCVKDGKSKPVLMCFLCRMSFGYVRSFVNHAIHDHQMALNQEEQKVLANKYVSAIIQGIGQDREPLISFLEPKKPLSLLPLFSAADHIGPDPSLHSLWGALHNMDNASLQAGFASLKGSVSSASLEEVSVMPKAEMNLGTPSLSANALPQDCSLSGTAGKSQESSGARKRGGSSRSPFSHMEGSIKSEPQELAEEEENGEAYSSESEDEADIGIGEPVDFAAGRGLPFSNQSIPHLPSPSLKCDVKWTPSFAVTVAANAEMAKQVAAPRDRSSDVDGNDRSEKDYMKGQEETKPLSLDDQRREEEVSPAPPHQHVSGKPGTPDTPSTGRGTPNSDTESPKRDTVLGLSRSPRDYTAAMQSGIPCKTLKCPMCNWHYKYQQSLDAHVKEKHPEMDTSCIYCGTGQPHPRLSRGESHNCGYKPFHCEVCNYSTTTKGNLTIHMQSDRHLTNVQMLQTGGVEMSDGRLARSTPVSMDGGAMPSPTKSKQKSSWRCEACDYETSVARNLRIHMTSEKHVHNVMLLQQTYKQIRAGLQPGLAPAEAQLYQYYLAQNMGLAGLKLENPAEQHLMVSPFQFSPFTAAGLIPGLVNDDLAKELHLASGQQMRDDQPLLSAGELSPCVSDPPQRLYQCGVCNRFASDSLEALSAHVSEERTLPLEDWRAIAGDLYQCRLCGYTTQLRANFLLHCQTDRHLHRYQLAAHLKESGEPNRWRLKDVANGNPVHLKCNACDYHSNSVEKLRRHTANQRHEAALKLYKWAADRWKSMSHFLRGRGERQKHLQKQESALNSESCYFYCALCDYSTKAKLHLVQHLHSARHQQALGSRKLQLLQLGLGPEADNLADLFFVKDRPTRETAGEGG</sequence>
<keyword evidence="4" id="KW-0863">Zinc-finger</keyword>
<dbReference type="GO" id="GO:0000978">
    <property type="term" value="F:RNA polymerase II cis-regulatory region sequence-specific DNA binding"/>
    <property type="evidence" value="ECO:0007669"/>
    <property type="project" value="TreeGrafter"/>
</dbReference>
<keyword evidence="5" id="KW-0862">Zinc</keyword>
<dbReference type="FunFam" id="3.30.160.60:FF:000081">
    <property type="entry name" value="Zinc finger homeobox protein 4"/>
    <property type="match status" value="1"/>
</dbReference>
<feature type="compositionally biased region" description="Polar residues" evidence="11">
    <location>
        <begin position="401"/>
        <end position="415"/>
    </location>
</feature>
<evidence type="ECO:0000256" key="11">
    <source>
        <dbReference type="SAM" id="MobiDB-lite"/>
    </source>
</evidence>
<evidence type="ECO:0000256" key="9">
    <source>
        <dbReference type="ARBA" id="ARBA00023163"/>
    </source>
</evidence>
<feature type="compositionally biased region" description="Basic and acidic residues" evidence="11">
    <location>
        <begin position="520"/>
        <end position="557"/>
    </location>
</feature>
<feature type="region of interest" description="Disordered" evidence="11">
    <location>
        <begin position="514"/>
        <end position="604"/>
    </location>
</feature>
<organism evidence="13 14">
    <name type="scientific">Aldrovandia affinis</name>
    <dbReference type="NCBI Taxonomy" id="143900"/>
    <lineage>
        <taxon>Eukaryota</taxon>
        <taxon>Metazoa</taxon>
        <taxon>Chordata</taxon>
        <taxon>Craniata</taxon>
        <taxon>Vertebrata</taxon>
        <taxon>Euteleostomi</taxon>
        <taxon>Actinopterygii</taxon>
        <taxon>Neopterygii</taxon>
        <taxon>Teleostei</taxon>
        <taxon>Notacanthiformes</taxon>
        <taxon>Halosauridae</taxon>
        <taxon>Aldrovandia</taxon>
    </lineage>
</organism>
<accession>A0AAD7WRT4</accession>
<dbReference type="InterPro" id="IPR051968">
    <property type="entry name" value="ZnFinger_Homeobox_TR"/>
</dbReference>
<feature type="region of interest" description="Disordered" evidence="11">
    <location>
        <begin position="401"/>
        <end position="462"/>
    </location>
</feature>
<feature type="compositionally biased region" description="Basic and acidic residues" evidence="11">
    <location>
        <begin position="20"/>
        <end position="44"/>
    </location>
</feature>
<keyword evidence="10" id="KW-0539">Nucleus</keyword>
<reference evidence="13" key="1">
    <citation type="journal article" date="2023" name="Science">
        <title>Genome structures resolve the early diversification of teleost fishes.</title>
        <authorList>
            <person name="Parey E."/>
            <person name="Louis A."/>
            <person name="Montfort J."/>
            <person name="Bouchez O."/>
            <person name="Roques C."/>
            <person name="Iampietro C."/>
            <person name="Lluch J."/>
            <person name="Castinel A."/>
            <person name="Donnadieu C."/>
            <person name="Desvignes T."/>
            <person name="Floi Bucao C."/>
            <person name="Jouanno E."/>
            <person name="Wen M."/>
            <person name="Mejri S."/>
            <person name="Dirks R."/>
            <person name="Jansen H."/>
            <person name="Henkel C."/>
            <person name="Chen W.J."/>
            <person name="Zahm M."/>
            <person name="Cabau C."/>
            <person name="Klopp C."/>
            <person name="Thompson A.W."/>
            <person name="Robinson-Rechavi M."/>
            <person name="Braasch I."/>
            <person name="Lecointre G."/>
            <person name="Bobe J."/>
            <person name="Postlethwait J.H."/>
            <person name="Berthelot C."/>
            <person name="Roest Crollius H."/>
            <person name="Guiguen Y."/>
        </authorList>
    </citation>
    <scope>NUCLEOTIDE SEQUENCE</scope>
    <source>
        <strain evidence="13">NC1722</strain>
    </source>
</reference>
<keyword evidence="6" id="KW-0805">Transcription regulation</keyword>
<dbReference type="Pfam" id="PF24056">
    <property type="entry name" value="zf-C2H2_ZFHX3"/>
    <property type="match status" value="1"/>
</dbReference>
<keyword evidence="7" id="KW-0238">DNA-binding</keyword>